<dbReference type="EMBL" id="CP083974">
    <property type="protein sequence ID" value="UZF45791.1"/>
    <property type="molecule type" value="Genomic_DNA"/>
</dbReference>
<evidence type="ECO:0000313" key="2">
    <source>
        <dbReference type="EMBL" id="UZF45791.1"/>
    </source>
</evidence>
<dbReference type="SUPFAM" id="SSF53474">
    <property type="entry name" value="alpha/beta-Hydrolases"/>
    <property type="match status" value="1"/>
</dbReference>
<feature type="chain" id="PRO_5041392903" evidence="1">
    <location>
        <begin position="27"/>
        <end position="273"/>
    </location>
</feature>
<feature type="signal peptide" evidence="1">
    <location>
        <begin position="1"/>
        <end position="26"/>
    </location>
</feature>
<dbReference type="RefSeq" id="WP_228524979.1">
    <property type="nucleotide sequence ID" value="NZ_CP083974.1"/>
</dbReference>
<sequence>MTRFPWSAMVSAVAVLVLGVAAPAPAAADSSASPCPDADLAVVLVHDLASTPDVWSDLRADLTGAGLCTVPVTWGEPAGTDVPIPLAGLRGVDAGARDLADALDELCRQRSRCTVDVVAHGAGSLVTQRYLQDHGTDRVRSLTTLGAMWHGTEVAGLAAAEQISRDLGTYDAVLTLEKPLVDPLCAGCREIIAGSDLLRDLHARGVPTPGIDYTDIVSRCDGLVVPPESGASATSAVVALPGTDSSPCVHHWALPHDRNARDAVLAALPGSGM</sequence>
<dbReference type="InterPro" id="IPR029058">
    <property type="entry name" value="AB_hydrolase_fold"/>
</dbReference>
<organism evidence="2 3">
    <name type="scientific">Rhodococcus rhodochrous</name>
    <dbReference type="NCBI Taxonomy" id="1829"/>
    <lineage>
        <taxon>Bacteria</taxon>
        <taxon>Bacillati</taxon>
        <taxon>Actinomycetota</taxon>
        <taxon>Actinomycetes</taxon>
        <taxon>Mycobacteriales</taxon>
        <taxon>Nocardiaceae</taxon>
        <taxon>Rhodococcus</taxon>
    </lineage>
</organism>
<evidence type="ECO:0000313" key="3">
    <source>
        <dbReference type="Proteomes" id="UP001162740"/>
    </source>
</evidence>
<protein>
    <submittedName>
        <fullName evidence="2">Lipase</fullName>
    </submittedName>
</protein>
<dbReference type="AlphaFoldDB" id="A0AA46WWL9"/>
<proteinExistence type="predicted"/>
<gene>
    <name evidence="2" type="ORF">KUM34_003635</name>
</gene>
<evidence type="ECO:0000256" key="1">
    <source>
        <dbReference type="SAM" id="SignalP"/>
    </source>
</evidence>
<reference evidence="2 3" key="1">
    <citation type="journal article" date="2021" name="Front. Microbiol.">
        <title>Bacterial Transformation of Aromatic Monomers in Softwood Black Liquor.</title>
        <authorList>
            <person name="Navas L.E."/>
            <person name="Dexter G."/>
            <person name="Liu J."/>
            <person name="Levy-Booth D."/>
            <person name="Cho M."/>
            <person name="Jang S.K."/>
            <person name="Mansfield S.D."/>
            <person name="Renneckar S."/>
            <person name="Mohn W.W."/>
            <person name="Eltis L.D."/>
        </authorList>
    </citation>
    <scope>NUCLEOTIDE SEQUENCE [LARGE SCALE GENOMIC DNA]</scope>
    <source>
        <strain evidence="2 3">GD02</strain>
    </source>
</reference>
<name>A0AA46WWL9_RHORH</name>
<keyword evidence="1" id="KW-0732">Signal</keyword>
<accession>A0AA46WWL9</accession>
<dbReference type="Proteomes" id="UP001162740">
    <property type="component" value="Chromosome"/>
</dbReference>
<dbReference type="Gene3D" id="3.40.50.1820">
    <property type="entry name" value="alpha/beta hydrolase"/>
    <property type="match status" value="1"/>
</dbReference>